<evidence type="ECO:0000256" key="1">
    <source>
        <dbReference type="ARBA" id="ARBA00004651"/>
    </source>
</evidence>
<evidence type="ECO:0000256" key="2">
    <source>
        <dbReference type="ARBA" id="ARBA00007935"/>
    </source>
</evidence>
<feature type="transmembrane region" description="Helical" evidence="8">
    <location>
        <begin position="269"/>
        <end position="290"/>
    </location>
</feature>
<sequence length="322" mass="34736">MTPEQRTRVITRRLILLVVLALLAAAGFMLLQARGSWDFLLPFRGRKLAALAVVAVAVALSTVIFQTVTQNRILTPSIMGFDALYVLIQTLMIWGLGAGRVAGLDGRLVFALELATMILFALLLFRWMFGPRSQDLHRLMLVGIVLGTLFRAIAGFLQRIIDPDSFTVLQDRLFANFNTVDPGLLSLSALMVAGLALIVWRLVPELDVLALGREASIGLGLPQERLTRGLLVLVTVLVALSTALVGPITFLGLLVANIAYLIMPTGRHAVVLPTAALVALITLIGGQTLLERVLQYDSALAVVVEFAGGLVFILLVVRGVAK</sequence>
<keyword evidence="10" id="KW-1185">Reference proteome</keyword>
<keyword evidence="4" id="KW-1003">Cell membrane</keyword>
<proteinExistence type="inferred from homology"/>
<comment type="caution">
    <text evidence="9">The sequence shown here is derived from an EMBL/GenBank/DDBJ whole genome shotgun (WGS) entry which is preliminary data.</text>
</comment>
<evidence type="ECO:0000313" key="9">
    <source>
        <dbReference type="EMBL" id="MCW1931432.1"/>
    </source>
</evidence>
<feature type="transmembrane region" description="Helical" evidence="8">
    <location>
        <begin position="183"/>
        <end position="203"/>
    </location>
</feature>
<keyword evidence="6 8" id="KW-1133">Transmembrane helix</keyword>
<keyword evidence="3" id="KW-0813">Transport</keyword>
<name>A0ABT3GV80_9RHOB</name>
<comment type="subcellular location">
    <subcellularLocation>
        <location evidence="1">Cell membrane</location>
        <topology evidence="1">Multi-pass membrane protein</topology>
    </subcellularLocation>
</comment>
<evidence type="ECO:0000256" key="6">
    <source>
        <dbReference type="ARBA" id="ARBA00022989"/>
    </source>
</evidence>
<evidence type="ECO:0000256" key="4">
    <source>
        <dbReference type="ARBA" id="ARBA00022475"/>
    </source>
</evidence>
<keyword evidence="7 8" id="KW-0472">Membrane</keyword>
<dbReference type="Gene3D" id="1.10.3470.10">
    <property type="entry name" value="ABC transporter involved in vitamin B12 uptake, BtuC"/>
    <property type="match status" value="1"/>
</dbReference>
<evidence type="ECO:0000256" key="8">
    <source>
        <dbReference type="SAM" id="Phobius"/>
    </source>
</evidence>
<keyword evidence="5 8" id="KW-0812">Transmembrane</keyword>
<gene>
    <name evidence="9" type="ORF">OKW52_03920</name>
</gene>
<dbReference type="PANTHER" id="PTHR30472:SF19">
    <property type="entry name" value="PETROBACTIN IMPORT SYSTEM PERMEASE PROTEIN YCLO"/>
    <property type="match status" value="1"/>
</dbReference>
<evidence type="ECO:0000256" key="5">
    <source>
        <dbReference type="ARBA" id="ARBA00022692"/>
    </source>
</evidence>
<dbReference type="EMBL" id="JAPDFL010000001">
    <property type="protein sequence ID" value="MCW1931432.1"/>
    <property type="molecule type" value="Genomic_DNA"/>
</dbReference>
<dbReference type="Proteomes" id="UP001208938">
    <property type="component" value="Unassembled WGS sequence"/>
</dbReference>
<evidence type="ECO:0000313" key="10">
    <source>
        <dbReference type="Proteomes" id="UP001208938"/>
    </source>
</evidence>
<accession>A0ABT3GV80</accession>
<dbReference type="InterPro" id="IPR037294">
    <property type="entry name" value="ABC_BtuC-like"/>
</dbReference>
<feature type="transmembrane region" description="Helical" evidence="8">
    <location>
        <begin position="139"/>
        <end position="161"/>
    </location>
</feature>
<evidence type="ECO:0000256" key="3">
    <source>
        <dbReference type="ARBA" id="ARBA00022448"/>
    </source>
</evidence>
<dbReference type="Pfam" id="PF01032">
    <property type="entry name" value="FecCD"/>
    <property type="match status" value="1"/>
</dbReference>
<dbReference type="PANTHER" id="PTHR30472">
    <property type="entry name" value="FERRIC ENTEROBACTIN TRANSPORT SYSTEM PERMEASE PROTEIN"/>
    <property type="match status" value="1"/>
</dbReference>
<feature type="transmembrane region" description="Helical" evidence="8">
    <location>
        <begin position="108"/>
        <end position="127"/>
    </location>
</feature>
<comment type="similarity">
    <text evidence="2">Belongs to the binding-protein-dependent transport system permease family. FecCD subfamily.</text>
</comment>
<feature type="transmembrane region" description="Helical" evidence="8">
    <location>
        <begin position="230"/>
        <end position="263"/>
    </location>
</feature>
<evidence type="ECO:0000256" key="7">
    <source>
        <dbReference type="ARBA" id="ARBA00023136"/>
    </source>
</evidence>
<dbReference type="InterPro" id="IPR000522">
    <property type="entry name" value="ABC_transptr_permease_BtuC"/>
</dbReference>
<dbReference type="RefSeq" id="WP_264504544.1">
    <property type="nucleotide sequence ID" value="NZ_JAPDFL010000001.1"/>
</dbReference>
<feature type="transmembrane region" description="Helical" evidence="8">
    <location>
        <begin position="302"/>
        <end position="321"/>
    </location>
</feature>
<dbReference type="SUPFAM" id="SSF81345">
    <property type="entry name" value="ABC transporter involved in vitamin B12 uptake, BtuC"/>
    <property type="match status" value="1"/>
</dbReference>
<reference evidence="9 10" key="1">
    <citation type="submission" date="2022-10" db="EMBL/GenBank/DDBJ databases">
        <title>Pararhodobacter sp. nov., isolated from marine algae.</title>
        <authorList>
            <person name="Choi B.J."/>
            <person name="Kim J.M."/>
            <person name="Lee J.K."/>
            <person name="Choi D.G."/>
            <person name="Jeon C.O."/>
        </authorList>
    </citation>
    <scope>NUCLEOTIDE SEQUENCE [LARGE SCALE GENOMIC DNA]</scope>
    <source>
        <strain evidence="9 10">ZQ420</strain>
    </source>
</reference>
<protein>
    <submittedName>
        <fullName evidence="9">Iron chelate uptake ABC transporter family permease subunit</fullName>
    </submittedName>
</protein>
<feature type="transmembrane region" description="Helical" evidence="8">
    <location>
        <begin position="49"/>
        <end position="69"/>
    </location>
</feature>
<organism evidence="9 10">
    <name type="scientific">Pararhodobacter zhoushanensis</name>
    <dbReference type="NCBI Taxonomy" id="2479545"/>
    <lineage>
        <taxon>Bacteria</taxon>
        <taxon>Pseudomonadati</taxon>
        <taxon>Pseudomonadota</taxon>
        <taxon>Alphaproteobacteria</taxon>
        <taxon>Rhodobacterales</taxon>
        <taxon>Paracoccaceae</taxon>
        <taxon>Pararhodobacter</taxon>
    </lineage>
</organism>
<feature type="transmembrane region" description="Helical" evidence="8">
    <location>
        <begin position="81"/>
        <end position="102"/>
    </location>
</feature>